<keyword evidence="5 6" id="KW-0665">Pyrimidine biosynthesis</keyword>
<evidence type="ECO:0000259" key="7">
    <source>
        <dbReference type="Pfam" id="PF00156"/>
    </source>
</evidence>
<dbReference type="SUPFAM" id="SSF53271">
    <property type="entry name" value="PRTase-like"/>
    <property type="match status" value="1"/>
</dbReference>
<comment type="pathway">
    <text evidence="1 6">Pyrimidine metabolism; UMP biosynthesis via de novo pathway; UMP from orotate: step 1/2.</text>
</comment>
<evidence type="ECO:0000256" key="6">
    <source>
        <dbReference type="HAMAP-Rule" id="MF_01208"/>
    </source>
</evidence>
<dbReference type="InterPro" id="IPR023031">
    <property type="entry name" value="OPRT"/>
</dbReference>
<evidence type="ECO:0000256" key="4">
    <source>
        <dbReference type="ARBA" id="ARBA00022679"/>
    </source>
</evidence>
<dbReference type="InterPro" id="IPR029057">
    <property type="entry name" value="PRTase-like"/>
</dbReference>
<evidence type="ECO:0000256" key="3">
    <source>
        <dbReference type="ARBA" id="ARBA00022676"/>
    </source>
</evidence>
<comment type="cofactor">
    <cofactor evidence="6">
        <name>Mg(2+)</name>
        <dbReference type="ChEBI" id="CHEBI:18420"/>
    </cofactor>
</comment>
<keyword evidence="3 6" id="KW-0328">Glycosyltransferase</keyword>
<dbReference type="Proteomes" id="UP000044616">
    <property type="component" value="Unassembled WGS sequence"/>
</dbReference>
<protein>
    <recommendedName>
        <fullName evidence="2 6">Orotate phosphoribosyltransferase</fullName>
        <shortName evidence="6">OPRT</shortName>
        <shortName evidence="6">OPRTase</shortName>
        <ecNumber evidence="2 6">2.4.2.10</ecNumber>
    </recommendedName>
</protein>
<comment type="caution">
    <text evidence="6">Lacks conserved residue(s) required for the propagation of feature annotation.</text>
</comment>
<organism evidence="8 9">
    <name type="scientific">Staphylococcus schweitzeri</name>
    <dbReference type="NCBI Taxonomy" id="1654388"/>
    <lineage>
        <taxon>Bacteria</taxon>
        <taxon>Bacillati</taxon>
        <taxon>Bacillota</taxon>
        <taxon>Bacilli</taxon>
        <taxon>Bacillales</taxon>
        <taxon>Staphylococcaceae</taxon>
        <taxon>Staphylococcus</taxon>
    </lineage>
</organism>
<accession>A0A077UE70</accession>
<evidence type="ECO:0000256" key="5">
    <source>
        <dbReference type="ARBA" id="ARBA00022975"/>
    </source>
</evidence>
<feature type="binding site" evidence="6">
    <location>
        <position position="100"/>
    </location>
    <ligand>
        <name>5-phospho-alpha-D-ribose 1-diphosphate</name>
        <dbReference type="ChEBI" id="CHEBI:58017"/>
        <note>ligand shared between dimeric partners</note>
    </ligand>
</feature>
<dbReference type="GO" id="GO:0044205">
    <property type="term" value="P:'de novo' UMP biosynthetic process"/>
    <property type="evidence" value="ECO:0007669"/>
    <property type="project" value="UniProtKB-UniRule"/>
</dbReference>
<dbReference type="InterPro" id="IPR000836">
    <property type="entry name" value="PRTase_dom"/>
</dbReference>
<comment type="function">
    <text evidence="6">Catalyzes the transfer of a ribosyl phosphate group from 5-phosphoribose 1-diphosphate to orotate, leading to the formation of orotidine monophosphate (OMP).</text>
</comment>
<feature type="binding site" description="in other chain" evidence="6">
    <location>
        <begin position="120"/>
        <end position="128"/>
    </location>
    <ligand>
        <name>5-phospho-alpha-D-ribose 1-diphosphate</name>
        <dbReference type="ChEBI" id="CHEBI:58017"/>
        <note>ligand shared between dimeric partners</note>
    </ligand>
</feature>
<evidence type="ECO:0000256" key="1">
    <source>
        <dbReference type="ARBA" id="ARBA00004889"/>
    </source>
</evidence>
<dbReference type="HAMAP" id="MF_01208">
    <property type="entry name" value="PyrE"/>
    <property type="match status" value="1"/>
</dbReference>
<comment type="subunit">
    <text evidence="6">Homodimer.</text>
</comment>
<dbReference type="CDD" id="cd06223">
    <property type="entry name" value="PRTases_typeI"/>
    <property type="match status" value="1"/>
</dbReference>
<dbReference type="GO" id="GO:0000287">
    <property type="term" value="F:magnesium ion binding"/>
    <property type="evidence" value="ECO:0007669"/>
    <property type="project" value="UniProtKB-UniRule"/>
</dbReference>
<feature type="binding site" evidence="6">
    <location>
        <position position="98"/>
    </location>
    <ligand>
        <name>5-phospho-alpha-D-ribose 1-diphosphate</name>
        <dbReference type="ChEBI" id="CHEBI:58017"/>
        <note>ligand shared between dimeric partners</note>
    </ligand>
</feature>
<evidence type="ECO:0000313" key="9">
    <source>
        <dbReference type="Proteomes" id="UP000044616"/>
    </source>
</evidence>
<proteinExistence type="inferred from homology"/>
<keyword evidence="6" id="KW-0460">Magnesium</keyword>
<reference evidence="8 9" key="1">
    <citation type="submission" date="2014-05" db="EMBL/GenBank/DDBJ databases">
        <authorList>
            <person name="Aslett A.Martin."/>
            <person name="De Silva Nishadi"/>
        </authorList>
    </citation>
    <scope>NUCLEOTIDE SEQUENCE [LARGE SCALE GENOMIC DNA]</scope>
</reference>
<dbReference type="NCBIfam" id="TIGR00336">
    <property type="entry name" value="pyrE"/>
    <property type="match status" value="1"/>
</dbReference>
<evidence type="ECO:0000313" key="8">
    <source>
        <dbReference type="EMBL" id="CDR26771.1"/>
    </source>
</evidence>
<feature type="binding site" evidence="6">
    <location>
        <position position="94"/>
    </location>
    <ligand>
        <name>5-phospho-alpha-D-ribose 1-diphosphate</name>
        <dbReference type="ChEBI" id="CHEBI:58017"/>
        <note>ligand shared between dimeric partners</note>
    </ligand>
</feature>
<comment type="catalytic activity">
    <reaction evidence="6">
        <text>orotidine 5'-phosphate + diphosphate = orotate + 5-phospho-alpha-D-ribose 1-diphosphate</text>
        <dbReference type="Rhea" id="RHEA:10380"/>
        <dbReference type="ChEBI" id="CHEBI:30839"/>
        <dbReference type="ChEBI" id="CHEBI:33019"/>
        <dbReference type="ChEBI" id="CHEBI:57538"/>
        <dbReference type="ChEBI" id="CHEBI:58017"/>
        <dbReference type="EC" id="2.4.2.10"/>
    </reaction>
</comment>
<name>A0A077UE70_9STAP</name>
<dbReference type="InterPro" id="IPR004467">
    <property type="entry name" value="Or_phspho_trans_dom"/>
</dbReference>
<dbReference type="Gene3D" id="3.40.50.2020">
    <property type="match status" value="1"/>
</dbReference>
<dbReference type="PANTHER" id="PTHR19278:SF9">
    <property type="entry name" value="URIDINE 5'-MONOPHOSPHATE SYNTHASE"/>
    <property type="match status" value="1"/>
</dbReference>
<dbReference type="AlphaFoldDB" id="A0A077UE70"/>
<dbReference type="GO" id="GO:0019856">
    <property type="term" value="P:pyrimidine nucleobase biosynthetic process"/>
    <property type="evidence" value="ECO:0007669"/>
    <property type="project" value="TreeGrafter"/>
</dbReference>
<sequence>MAKEIAKSLLDIEAVTLSPNDLYTWSSGIKSPIYCDNRITLGYPLVRGAIRDGLINLIKEHFPNVEIVSGTATAGIPHAAFIAEKLKLPMNYVRSSSKSHGKQNQIEGAKSEGKKVVVIEDLISTGGSSVTAVEALKQAGAEVLGVVAIFTYGLKKADETFENIELPFYTLSDYNELIEVAKDEGKISKEDIQTLVEWRDNLA</sequence>
<keyword evidence="4 6" id="KW-0808">Transferase</keyword>
<dbReference type="GO" id="GO:0004588">
    <property type="term" value="F:orotate phosphoribosyltransferase activity"/>
    <property type="evidence" value="ECO:0007669"/>
    <property type="project" value="UniProtKB-UniRule"/>
</dbReference>
<dbReference type="RefSeq" id="WP_047425066.1">
    <property type="nucleotide sequence ID" value="NZ_CCEG01000002.1"/>
</dbReference>
<dbReference type="PANTHER" id="PTHR19278">
    <property type="entry name" value="OROTATE PHOSPHORIBOSYLTRANSFERASE"/>
    <property type="match status" value="1"/>
</dbReference>
<dbReference type="UniPathway" id="UPA00070">
    <property type="reaction ID" value="UER00119"/>
</dbReference>
<feature type="binding site" evidence="6">
    <location>
        <position position="124"/>
    </location>
    <ligand>
        <name>orotate</name>
        <dbReference type="ChEBI" id="CHEBI:30839"/>
    </ligand>
</feature>
<feature type="domain" description="Phosphoribosyltransferase" evidence="7">
    <location>
        <begin position="64"/>
        <end position="151"/>
    </location>
</feature>
<dbReference type="EC" id="2.4.2.10" evidence="2 6"/>
<dbReference type="Pfam" id="PF00156">
    <property type="entry name" value="Pribosyltran"/>
    <property type="match status" value="1"/>
</dbReference>
<dbReference type="EMBL" id="CCEH01000001">
    <property type="protein sequence ID" value="CDR26771.1"/>
    <property type="molecule type" value="Genomic_DNA"/>
</dbReference>
<evidence type="ECO:0000256" key="2">
    <source>
        <dbReference type="ARBA" id="ARBA00011971"/>
    </source>
</evidence>
<gene>
    <name evidence="6 8" type="primary">pyrE</name>
    <name evidence="8" type="ORF">ERS140147_00181</name>
</gene>
<comment type="similarity">
    <text evidence="6">Belongs to the purine/pyrimidine phosphoribosyltransferase family. PyrE subfamily.</text>
</comment>